<dbReference type="InterPro" id="IPR011051">
    <property type="entry name" value="RmlC_Cupin_sf"/>
</dbReference>
<proteinExistence type="predicted"/>
<organism evidence="2 3">
    <name type="scientific">Jiella pacifica</name>
    <dbReference type="NCBI Taxonomy" id="2696469"/>
    <lineage>
        <taxon>Bacteria</taxon>
        <taxon>Pseudomonadati</taxon>
        <taxon>Pseudomonadota</taxon>
        <taxon>Alphaproteobacteria</taxon>
        <taxon>Hyphomicrobiales</taxon>
        <taxon>Aurantimonadaceae</taxon>
        <taxon>Jiella</taxon>
    </lineage>
</organism>
<evidence type="ECO:0000313" key="2">
    <source>
        <dbReference type="EMBL" id="NDW03911.1"/>
    </source>
</evidence>
<dbReference type="Proteomes" id="UP000469011">
    <property type="component" value="Unassembled WGS sequence"/>
</dbReference>
<sequence length="166" mass="17197">MQTIELSPTDTIPNNPLPLVVLPGAIAPEAAEPEAVMARLQQNGWQGTWVYTVFDYWHYHAEGHEVLACVSGEAVIGFGGDGDGGAEIAMKPGDVVIIPAGVGHKRLSGGDGFQVVGAYPPGQSGAITKAGGMAIDEAERKIATLTLPDRDPVSGEAPGALAAWRD</sequence>
<dbReference type="RefSeq" id="WP_163461974.1">
    <property type="nucleotide sequence ID" value="NZ_JAAAMG010000003.1"/>
</dbReference>
<protein>
    <submittedName>
        <fullName evidence="2">Cupin domain-containing protein</fullName>
    </submittedName>
</protein>
<dbReference type="PIRSF" id="PIRSF019307">
    <property type="entry name" value="UCP019307"/>
    <property type="match status" value="1"/>
</dbReference>
<evidence type="ECO:0000259" key="1">
    <source>
        <dbReference type="Pfam" id="PF07883"/>
    </source>
</evidence>
<reference evidence="2 3" key="1">
    <citation type="submission" date="2020-01" db="EMBL/GenBank/DDBJ databases">
        <title>Jiella pacifica sp. nov.</title>
        <authorList>
            <person name="Xue Z."/>
            <person name="Zhu S."/>
            <person name="Chen J."/>
            <person name="Yang J."/>
        </authorList>
    </citation>
    <scope>NUCLEOTIDE SEQUENCE [LARGE SCALE GENOMIC DNA]</scope>
    <source>
        <strain evidence="2 3">40Bstr34</strain>
    </source>
</reference>
<dbReference type="InterPro" id="IPR014500">
    <property type="entry name" value="UCP019307_cupin"/>
</dbReference>
<dbReference type="Gene3D" id="2.60.120.10">
    <property type="entry name" value="Jelly Rolls"/>
    <property type="match status" value="1"/>
</dbReference>
<accession>A0A6N9SYL5</accession>
<feature type="domain" description="Cupin type-2" evidence="1">
    <location>
        <begin position="57"/>
        <end position="105"/>
    </location>
</feature>
<dbReference type="SUPFAM" id="SSF51182">
    <property type="entry name" value="RmlC-like cupins"/>
    <property type="match status" value="1"/>
</dbReference>
<dbReference type="CDD" id="cd02219">
    <property type="entry name" value="cupin_YjlB-like"/>
    <property type="match status" value="1"/>
</dbReference>
<dbReference type="Pfam" id="PF07883">
    <property type="entry name" value="Cupin_2"/>
    <property type="match status" value="1"/>
</dbReference>
<name>A0A6N9SYL5_9HYPH</name>
<dbReference type="PANTHER" id="PTHR36448">
    <property type="entry name" value="BLR7373 PROTEIN"/>
    <property type="match status" value="1"/>
</dbReference>
<gene>
    <name evidence="2" type="ORF">GTK09_05660</name>
</gene>
<evidence type="ECO:0000313" key="3">
    <source>
        <dbReference type="Proteomes" id="UP000469011"/>
    </source>
</evidence>
<dbReference type="InterPro" id="IPR047121">
    <property type="entry name" value="YjiB-like"/>
</dbReference>
<dbReference type="InterPro" id="IPR013096">
    <property type="entry name" value="Cupin_2"/>
</dbReference>
<keyword evidence="3" id="KW-1185">Reference proteome</keyword>
<dbReference type="PANTHER" id="PTHR36448:SF2">
    <property type="entry name" value="CUPIN TYPE-1 DOMAIN-CONTAINING PROTEIN"/>
    <property type="match status" value="1"/>
</dbReference>
<dbReference type="AlphaFoldDB" id="A0A6N9SYL5"/>
<comment type="caution">
    <text evidence="2">The sequence shown here is derived from an EMBL/GenBank/DDBJ whole genome shotgun (WGS) entry which is preliminary data.</text>
</comment>
<dbReference type="EMBL" id="JAAAMG010000003">
    <property type="protein sequence ID" value="NDW03911.1"/>
    <property type="molecule type" value="Genomic_DNA"/>
</dbReference>
<dbReference type="InterPro" id="IPR014710">
    <property type="entry name" value="RmlC-like_jellyroll"/>
</dbReference>